<accession>R4Z2P6</accession>
<sequence length="412" mass="41937">MAFKHPRPAHNPPLPRGALALMLFGGLSLVACGGTTSADVTASEATGASTPAESAGATPSDAKTAKAPGSTGGEAAITTTTKPDDGRDPILGSGKPVTIAFAGDMNFEGPTGSRLDADPASVFGPVTDILSSADLTVANLETAVTKGGGSPVGKQFTFSTGPRAFDAIKAAGIDVVSMANNHGMDYGESGFAESLQVRDEVGFPIIGMGANDAEAFAPHIAEVNGQRLAVIAATQVLDGSFIQSWTATADHAGLASAKREDRLVQAVSEARKKADTVIVFLHWGTETQTCPNEAQQSLTPKLTAAGADIVVGGHAHRVMSGGFSGAAFVGYGLGNFLFQANSDLGRRSGVLKVTATGRHIDNYEWVPALINGANQPIPADAAAAQNLTASWNELRGCTGLTDAATAEPQPVS</sequence>
<name>R4Z2P6_9ACTN</name>
<dbReference type="HOGENOM" id="CLU_038823_2_3_11"/>
<dbReference type="PANTHER" id="PTHR33393">
    <property type="entry name" value="POLYGLUTAMINE SYNTHESIS ACCESSORY PROTEIN RV0574C-RELATED"/>
    <property type="match status" value="1"/>
</dbReference>
<feature type="compositionally biased region" description="Polar residues" evidence="2">
    <location>
        <begin position="43"/>
        <end position="52"/>
    </location>
</feature>
<evidence type="ECO:0000313" key="6">
    <source>
        <dbReference type="Proteomes" id="UP000018291"/>
    </source>
</evidence>
<dbReference type="OrthoDB" id="9810718at2"/>
<dbReference type="Proteomes" id="UP000018291">
    <property type="component" value="Unassembled WGS sequence"/>
</dbReference>
<dbReference type="CDD" id="cd07381">
    <property type="entry name" value="MPP_CapA"/>
    <property type="match status" value="1"/>
</dbReference>
<evidence type="ECO:0000313" key="5">
    <source>
        <dbReference type="EMBL" id="CCM64925.1"/>
    </source>
</evidence>
<keyword evidence="3" id="KW-0732">Signal</keyword>
<dbReference type="InterPro" id="IPR019079">
    <property type="entry name" value="Capsule_synth_CapA"/>
</dbReference>
<feature type="region of interest" description="Disordered" evidence="2">
    <location>
        <begin position="43"/>
        <end position="90"/>
    </location>
</feature>
<dbReference type="InterPro" id="IPR052169">
    <property type="entry name" value="CW_Biosynth-Accessory"/>
</dbReference>
<dbReference type="eggNOG" id="COG2843">
    <property type="taxonomic scope" value="Bacteria"/>
</dbReference>
<comment type="caution">
    <text evidence="5">The sequence shown here is derived from an EMBL/GenBank/DDBJ whole genome shotgun (WGS) entry which is preliminary data.</text>
</comment>
<organism evidence="5 6">
    <name type="scientific">Candidatus Neomicrothrix parvicella RN1</name>
    <dbReference type="NCBI Taxonomy" id="1229780"/>
    <lineage>
        <taxon>Bacteria</taxon>
        <taxon>Bacillati</taxon>
        <taxon>Actinomycetota</taxon>
        <taxon>Acidimicrobiia</taxon>
        <taxon>Acidimicrobiales</taxon>
        <taxon>Microthrixaceae</taxon>
        <taxon>Candidatus Neomicrothrix</taxon>
    </lineage>
</organism>
<gene>
    <name evidence="5" type="ORF">BN381_50067</name>
</gene>
<dbReference type="RefSeq" id="WP_012229283.1">
    <property type="nucleotide sequence ID" value="NZ_HG422565.1"/>
</dbReference>
<dbReference type="SMART" id="SM00854">
    <property type="entry name" value="PGA_cap"/>
    <property type="match status" value="1"/>
</dbReference>
<feature type="chain" id="PRO_5038566391" description="Capsule synthesis protein CapA domain-containing protein" evidence="3">
    <location>
        <begin position="34"/>
        <end position="412"/>
    </location>
</feature>
<evidence type="ECO:0000256" key="3">
    <source>
        <dbReference type="SAM" id="SignalP"/>
    </source>
</evidence>
<feature type="signal peptide" evidence="3">
    <location>
        <begin position="1"/>
        <end position="33"/>
    </location>
</feature>
<feature type="domain" description="Capsule synthesis protein CapA" evidence="4">
    <location>
        <begin position="98"/>
        <end position="340"/>
    </location>
</feature>
<dbReference type="STRING" id="1229780.BN381_50067"/>
<dbReference type="EMBL" id="CANL01000045">
    <property type="protein sequence ID" value="CCM64925.1"/>
    <property type="molecule type" value="Genomic_DNA"/>
</dbReference>
<dbReference type="Pfam" id="PF09587">
    <property type="entry name" value="PGA_cap"/>
    <property type="match status" value="1"/>
</dbReference>
<protein>
    <recommendedName>
        <fullName evidence="4">Capsule synthesis protein CapA domain-containing protein</fullName>
    </recommendedName>
</protein>
<dbReference type="Gene3D" id="3.60.21.10">
    <property type="match status" value="1"/>
</dbReference>
<evidence type="ECO:0000256" key="1">
    <source>
        <dbReference type="ARBA" id="ARBA00005662"/>
    </source>
</evidence>
<keyword evidence="6" id="KW-1185">Reference proteome</keyword>
<dbReference type="AlphaFoldDB" id="R4Z2P6"/>
<dbReference type="PANTHER" id="PTHR33393:SF13">
    <property type="entry name" value="PGA BIOSYNTHESIS PROTEIN CAPA"/>
    <property type="match status" value="1"/>
</dbReference>
<proteinExistence type="inferred from homology"/>
<dbReference type="InterPro" id="IPR029052">
    <property type="entry name" value="Metallo-depent_PP-like"/>
</dbReference>
<dbReference type="PROSITE" id="PS51257">
    <property type="entry name" value="PROKAR_LIPOPROTEIN"/>
    <property type="match status" value="1"/>
</dbReference>
<evidence type="ECO:0000259" key="4">
    <source>
        <dbReference type="SMART" id="SM00854"/>
    </source>
</evidence>
<evidence type="ECO:0000256" key="2">
    <source>
        <dbReference type="SAM" id="MobiDB-lite"/>
    </source>
</evidence>
<reference evidence="5 6" key="1">
    <citation type="journal article" date="2013" name="ISME J.">
        <title>Metabolic model for the filamentous 'Candidatus Microthrix parvicella' based on genomic and metagenomic analyses.</title>
        <authorList>
            <person name="Jon McIlroy S."/>
            <person name="Kristiansen R."/>
            <person name="Albertsen M."/>
            <person name="Michael Karst S."/>
            <person name="Rossetti S."/>
            <person name="Lund Nielsen J."/>
            <person name="Tandoi V."/>
            <person name="James Seviour R."/>
            <person name="Nielsen P.H."/>
        </authorList>
    </citation>
    <scope>NUCLEOTIDE SEQUENCE [LARGE SCALE GENOMIC DNA]</scope>
    <source>
        <strain evidence="5 6">RN1</strain>
    </source>
</reference>
<comment type="similarity">
    <text evidence="1">Belongs to the CapA family.</text>
</comment>
<dbReference type="SUPFAM" id="SSF56300">
    <property type="entry name" value="Metallo-dependent phosphatases"/>
    <property type="match status" value="1"/>
</dbReference>